<sequence>MHIRILTFTTSRDHLSRGDGLEQREDPLINLAFLCRYFPVQSTRGSIVLITTFPDGFNAAGARRRHREDMCRWNTDAKTNPIPLVRSARRVQRHGGREPLRREAEIVGSGQKYGELPPSRFPRSLRSRIITPSLPEAASYRP</sequence>
<protein>
    <submittedName>
        <fullName evidence="2">Uncharacterized protein</fullName>
    </submittedName>
</protein>
<evidence type="ECO:0000313" key="3">
    <source>
        <dbReference type="Proteomes" id="UP000807504"/>
    </source>
</evidence>
<dbReference type="Proteomes" id="UP000807504">
    <property type="component" value="Unassembled WGS sequence"/>
</dbReference>
<accession>A0A8T0F154</accession>
<keyword evidence="3" id="KW-1185">Reference proteome</keyword>
<evidence type="ECO:0000313" key="2">
    <source>
        <dbReference type="EMBL" id="KAF8784085.1"/>
    </source>
</evidence>
<feature type="region of interest" description="Disordered" evidence="1">
    <location>
        <begin position="90"/>
        <end position="120"/>
    </location>
</feature>
<reference evidence="2" key="2">
    <citation type="submission" date="2020-06" db="EMBL/GenBank/DDBJ databases">
        <authorList>
            <person name="Sheffer M."/>
        </authorList>
    </citation>
    <scope>NUCLEOTIDE SEQUENCE</scope>
</reference>
<dbReference type="AlphaFoldDB" id="A0A8T0F154"/>
<feature type="compositionally biased region" description="Basic and acidic residues" evidence="1">
    <location>
        <begin position="95"/>
        <end position="105"/>
    </location>
</feature>
<gene>
    <name evidence="2" type="ORF">HNY73_011681</name>
</gene>
<organism evidence="2 3">
    <name type="scientific">Argiope bruennichi</name>
    <name type="common">Wasp spider</name>
    <name type="synonym">Aranea bruennichi</name>
    <dbReference type="NCBI Taxonomy" id="94029"/>
    <lineage>
        <taxon>Eukaryota</taxon>
        <taxon>Metazoa</taxon>
        <taxon>Ecdysozoa</taxon>
        <taxon>Arthropoda</taxon>
        <taxon>Chelicerata</taxon>
        <taxon>Arachnida</taxon>
        <taxon>Araneae</taxon>
        <taxon>Araneomorphae</taxon>
        <taxon>Entelegynae</taxon>
        <taxon>Araneoidea</taxon>
        <taxon>Araneidae</taxon>
        <taxon>Argiope</taxon>
    </lineage>
</organism>
<reference evidence="2" key="1">
    <citation type="journal article" date="2020" name="bioRxiv">
        <title>Chromosome-level reference genome of the European wasp spider Argiope bruennichi: a resource for studies on range expansion and evolutionary adaptation.</title>
        <authorList>
            <person name="Sheffer M.M."/>
            <person name="Hoppe A."/>
            <person name="Krehenwinkel H."/>
            <person name="Uhl G."/>
            <person name="Kuss A.W."/>
            <person name="Jensen L."/>
            <person name="Jensen C."/>
            <person name="Gillespie R.G."/>
            <person name="Hoff K.J."/>
            <person name="Prost S."/>
        </authorList>
    </citation>
    <scope>NUCLEOTIDE SEQUENCE</scope>
</reference>
<proteinExistence type="predicted"/>
<evidence type="ECO:0000256" key="1">
    <source>
        <dbReference type="SAM" id="MobiDB-lite"/>
    </source>
</evidence>
<comment type="caution">
    <text evidence="2">The sequence shown here is derived from an EMBL/GenBank/DDBJ whole genome shotgun (WGS) entry which is preliminary data.</text>
</comment>
<dbReference type="EMBL" id="JABXBU010001047">
    <property type="protein sequence ID" value="KAF8784085.1"/>
    <property type="molecule type" value="Genomic_DNA"/>
</dbReference>
<name>A0A8T0F154_ARGBR</name>